<gene>
    <name evidence="2" type="ORF">CEP54_010610</name>
</gene>
<feature type="transmembrane region" description="Helical" evidence="1">
    <location>
        <begin position="55"/>
        <end position="76"/>
    </location>
</feature>
<dbReference type="Proteomes" id="UP000288168">
    <property type="component" value="Unassembled WGS sequence"/>
</dbReference>
<feature type="transmembrane region" description="Helical" evidence="1">
    <location>
        <begin position="12"/>
        <end position="35"/>
    </location>
</feature>
<feature type="transmembrane region" description="Helical" evidence="1">
    <location>
        <begin position="88"/>
        <end position="106"/>
    </location>
</feature>
<sequence length="158" mass="17472">MNQPKHIPRSFLPLLSTTLNVGLALGGYVTTTAFSDPNYSGPAIAAWFKDFFRPGFISVTTIGALTFGGGIWSFWSHRSLKDHPRSRAVSWWSLAGLGFTVAHFTFGNQVLSIMDSILSNPGQAQPHMARWISLHLTRTLVADVPAWFCYIAALLYEI</sequence>
<evidence type="ECO:0000256" key="1">
    <source>
        <dbReference type="SAM" id="Phobius"/>
    </source>
</evidence>
<evidence type="ECO:0000313" key="2">
    <source>
        <dbReference type="EMBL" id="RSL52975.1"/>
    </source>
</evidence>
<keyword evidence="1" id="KW-0472">Membrane</keyword>
<keyword evidence="3" id="KW-1185">Reference proteome</keyword>
<keyword evidence="1" id="KW-0812">Transmembrane</keyword>
<evidence type="ECO:0000313" key="3">
    <source>
        <dbReference type="Proteomes" id="UP000288168"/>
    </source>
</evidence>
<protein>
    <submittedName>
        <fullName evidence="2">Uncharacterized protein</fullName>
    </submittedName>
</protein>
<organism evidence="2 3">
    <name type="scientific">Fusarium duplospermum</name>
    <dbReference type="NCBI Taxonomy" id="1325734"/>
    <lineage>
        <taxon>Eukaryota</taxon>
        <taxon>Fungi</taxon>
        <taxon>Dikarya</taxon>
        <taxon>Ascomycota</taxon>
        <taxon>Pezizomycotina</taxon>
        <taxon>Sordariomycetes</taxon>
        <taxon>Hypocreomycetidae</taxon>
        <taxon>Hypocreales</taxon>
        <taxon>Nectriaceae</taxon>
        <taxon>Fusarium</taxon>
        <taxon>Fusarium solani species complex</taxon>
    </lineage>
</organism>
<name>A0A428PIY8_9HYPO</name>
<proteinExistence type="predicted"/>
<dbReference type="OrthoDB" id="1523883at2759"/>
<feature type="transmembrane region" description="Helical" evidence="1">
    <location>
        <begin position="136"/>
        <end position="156"/>
    </location>
</feature>
<dbReference type="EMBL" id="NKCI01000128">
    <property type="protein sequence ID" value="RSL52975.1"/>
    <property type="molecule type" value="Genomic_DNA"/>
</dbReference>
<dbReference type="AlphaFoldDB" id="A0A428PIY8"/>
<comment type="caution">
    <text evidence="2">The sequence shown here is derived from an EMBL/GenBank/DDBJ whole genome shotgun (WGS) entry which is preliminary data.</text>
</comment>
<reference evidence="2 3" key="1">
    <citation type="submission" date="2017-06" db="EMBL/GenBank/DDBJ databases">
        <title>Comparative genomic analysis of Ambrosia Fusariam Clade fungi.</title>
        <authorList>
            <person name="Stajich J.E."/>
            <person name="Carrillo J."/>
            <person name="Kijimoto T."/>
            <person name="Eskalen A."/>
            <person name="O'Donnell K."/>
            <person name="Kasson M."/>
        </authorList>
    </citation>
    <scope>NUCLEOTIDE SEQUENCE [LARGE SCALE GENOMIC DNA]</scope>
    <source>
        <strain evidence="2 3">NRRL62584</strain>
    </source>
</reference>
<keyword evidence="1" id="KW-1133">Transmembrane helix</keyword>
<dbReference type="STRING" id="1325734.A0A428PIY8"/>
<accession>A0A428PIY8</accession>